<feature type="region of interest" description="Disordered" evidence="1">
    <location>
        <begin position="183"/>
        <end position="202"/>
    </location>
</feature>
<gene>
    <name evidence="2" type="ORF">NYPRO_LOCUS17581</name>
</gene>
<dbReference type="PANTHER" id="PTHR37875">
    <property type="entry name" value="HYPOTHETICAL PROTEIN LOC685964"/>
    <property type="match status" value="1"/>
</dbReference>
<dbReference type="EMBL" id="CAJHUB010000760">
    <property type="protein sequence ID" value="CAD7684788.1"/>
    <property type="molecule type" value="Genomic_DNA"/>
</dbReference>
<comment type="caution">
    <text evidence="2">The sequence shown here is derived from an EMBL/GenBank/DDBJ whole genome shotgun (WGS) entry which is preliminary data.</text>
</comment>
<accession>A0A811Z557</accession>
<keyword evidence="3" id="KW-1185">Reference proteome</keyword>
<name>A0A811Z557_NYCPR</name>
<organism evidence="2 3">
    <name type="scientific">Nyctereutes procyonoides</name>
    <name type="common">Raccoon dog</name>
    <name type="synonym">Canis procyonoides</name>
    <dbReference type="NCBI Taxonomy" id="34880"/>
    <lineage>
        <taxon>Eukaryota</taxon>
        <taxon>Metazoa</taxon>
        <taxon>Chordata</taxon>
        <taxon>Craniata</taxon>
        <taxon>Vertebrata</taxon>
        <taxon>Euteleostomi</taxon>
        <taxon>Mammalia</taxon>
        <taxon>Eutheria</taxon>
        <taxon>Laurasiatheria</taxon>
        <taxon>Carnivora</taxon>
        <taxon>Caniformia</taxon>
        <taxon>Canidae</taxon>
        <taxon>Nyctereutes</taxon>
    </lineage>
</organism>
<evidence type="ECO:0000256" key="1">
    <source>
        <dbReference type="SAM" id="MobiDB-lite"/>
    </source>
</evidence>
<dbReference type="InterPro" id="IPR038782">
    <property type="entry name" value="C3orf22"/>
</dbReference>
<sequence length="202" mass="21844">MDNCYSVVGPGISDRPAPPSPHSAPGGQQGLVLCRLPSPEGKLPPITFPVLTGLLLCSSHGCKVCHSLTPFVMSSKDSKKCSQCKKSRTKVQEKFARKFPYRFSWLTEPNVEFLKPWEVTKMTTSLRDQLPLQKMLVATRSIPVRGLGAPDCISPSSFSPLPPPSPLSKLWELKILSLRFPRLGAPAPPTGARAARPSAGAS</sequence>
<dbReference type="AlphaFoldDB" id="A0A811Z557"/>
<reference evidence="2" key="1">
    <citation type="submission" date="2020-12" db="EMBL/GenBank/DDBJ databases">
        <authorList>
            <consortium name="Molecular Ecology Group"/>
        </authorList>
    </citation>
    <scope>NUCLEOTIDE SEQUENCE</scope>
    <source>
        <strain evidence="2">TBG_1078</strain>
    </source>
</reference>
<evidence type="ECO:0000313" key="3">
    <source>
        <dbReference type="Proteomes" id="UP000645828"/>
    </source>
</evidence>
<dbReference type="Proteomes" id="UP000645828">
    <property type="component" value="Unassembled WGS sequence"/>
</dbReference>
<dbReference type="PANTHER" id="PTHR37875:SF1">
    <property type="entry name" value="CHROMOSOME 3 OPEN READING FRAME 22"/>
    <property type="match status" value="1"/>
</dbReference>
<protein>
    <submittedName>
        <fullName evidence="2">(raccoon dog) hypothetical protein</fullName>
    </submittedName>
</protein>
<evidence type="ECO:0000313" key="2">
    <source>
        <dbReference type="EMBL" id="CAD7684788.1"/>
    </source>
</evidence>
<proteinExistence type="predicted"/>